<evidence type="ECO:0000313" key="2">
    <source>
        <dbReference type="Proteomes" id="UP000295163"/>
    </source>
</evidence>
<protein>
    <submittedName>
        <fullName evidence="1">Uncharacterized protein</fullName>
    </submittedName>
</protein>
<accession>A0A4R5YF08</accession>
<dbReference type="RefSeq" id="WP_133410772.1">
    <property type="nucleotide sequence ID" value="NZ_SMZT01000005.1"/>
</dbReference>
<gene>
    <name evidence="1" type="ORF">E2R59_12025</name>
</gene>
<dbReference type="Proteomes" id="UP000295163">
    <property type="component" value="Unassembled WGS sequence"/>
</dbReference>
<reference evidence="1 2" key="1">
    <citation type="submission" date="2019-03" db="EMBL/GenBank/DDBJ databases">
        <title>Genome Sequencing and Assembly of Various Microbes Isolated from Partially Reclaimed Soil and Acid Mine Drainage (AMD) Site.</title>
        <authorList>
            <person name="Steinbock B."/>
            <person name="Bechtold R."/>
            <person name="Sevigny J.L."/>
            <person name="Thomas D."/>
            <person name="Cuthill L.R."/>
            <person name="Aveiro Johannsen E.J."/>
            <person name="Thomas K."/>
            <person name="Ghosh A."/>
        </authorList>
    </citation>
    <scope>NUCLEOTIDE SEQUENCE [LARGE SCALE GENOMIC DNA]</scope>
    <source>
        <strain evidence="1 2">S-A3</strain>
    </source>
</reference>
<dbReference type="AlphaFoldDB" id="A0A4R5YF08"/>
<dbReference type="EMBL" id="SMZT01000005">
    <property type="protein sequence ID" value="TDL41882.1"/>
    <property type="molecule type" value="Genomic_DNA"/>
</dbReference>
<comment type="caution">
    <text evidence="1">The sequence shown here is derived from an EMBL/GenBank/DDBJ whole genome shotgun (WGS) entry which is preliminary data.</text>
</comment>
<name>A0A4R5YF08_KOCRO</name>
<sequence>MGSTSSGYRFPRGHTPHLWKLGTWAEATVPKLEDVASRYGDYIAYGKLAEYLFECTNVRTDQRLDYWIRHVLGMVLDYCDTMGLPALPALVVQKKSGMVGPGFSAWLPKIGLPPTQEPEVVEWVAAQERLKCYRHFGAVVPGEARPTPTREYAALLDREERSASKRTPVPVATCSRCGTVLPMSGQCDTCS</sequence>
<dbReference type="GeneID" id="64348146"/>
<organism evidence="1 2">
    <name type="scientific">Kocuria rosea</name>
    <name type="common">Deinococcus erythromyxa</name>
    <name type="synonym">Micrococcus rubens</name>
    <dbReference type="NCBI Taxonomy" id="1275"/>
    <lineage>
        <taxon>Bacteria</taxon>
        <taxon>Bacillati</taxon>
        <taxon>Actinomycetota</taxon>
        <taxon>Actinomycetes</taxon>
        <taxon>Micrococcales</taxon>
        <taxon>Micrococcaceae</taxon>
        <taxon>Kocuria</taxon>
    </lineage>
</organism>
<evidence type="ECO:0000313" key="1">
    <source>
        <dbReference type="EMBL" id="TDL41882.1"/>
    </source>
</evidence>
<proteinExistence type="predicted"/>